<keyword evidence="3" id="KW-1185">Reference proteome</keyword>
<feature type="transmembrane region" description="Helical" evidence="1">
    <location>
        <begin position="45"/>
        <end position="65"/>
    </location>
</feature>
<evidence type="ECO:0000313" key="2">
    <source>
        <dbReference type="EMBL" id="NUU61745.1"/>
    </source>
</evidence>
<name>A0A850EL42_9BACL</name>
<dbReference type="Proteomes" id="UP000564806">
    <property type="component" value="Unassembled WGS sequence"/>
</dbReference>
<keyword evidence="1" id="KW-0812">Transmembrane</keyword>
<keyword evidence="1" id="KW-0472">Membrane</keyword>
<evidence type="ECO:0000256" key="1">
    <source>
        <dbReference type="SAM" id="Phobius"/>
    </source>
</evidence>
<evidence type="ECO:0000313" key="3">
    <source>
        <dbReference type="Proteomes" id="UP000564806"/>
    </source>
</evidence>
<dbReference type="EMBL" id="JABWCS010000210">
    <property type="protein sequence ID" value="NUU61745.1"/>
    <property type="molecule type" value="Genomic_DNA"/>
</dbReference>
<organism evidence="2 3">
    <name type="scientific">Paenibacillus agri</name>
    <dbReference type="NCBI Taxonomy" id="2744309"/>
    <lineage>
        <taxon>Bacteria</taxon>
        <taxon>Bacillati</taxon>
        <taxon>Bacillota</taxon>
        <taxon>Bacilli</taxon>
        <taxon>Bacillales</taxon>
        <taxon>Paenibacillaceae</taxon>
        <taxon>Paenibacillus</taxon>
    </lineage>
</organism>
<keyword evidence="1" id="KW-1133">Transmembrane helix</keyword>
<comment type="caution">
    <text evidence="2">The sequence shown here is derived from an EMBL/GenBank/DDBJ whole genome shotgun (WGS) entry which is preliminary data.</text>
</comment>
<reference evidence="2" key="1">
    <citation type="submission" date="2020-06" db="EMBL/GenBank/DDBJ databases">
        <title>Paenibacillus sp. nov., isolated from soil.</title>
        <authorList>
            <person name="Seo Y.L."/>
        </authorList>
    </citation>
    <scope>NUCLEOTIDE SEQUENCE [LARGE SCALE GENOMIC DNA]</scope>
    <source>
        <strain evidence="2">JW14</strain>
    </source>
</reference>
<feature type="transmembrane region" description="Helical" evidence="1">
    <location>
        <begin position="72"/>
        <end position="90"/>
    </location>
</feature>
<gene>
    <name evidence="2" type="ORF">HPT30_15480</name>
</gene>
<sequence length="211" mass="23739">MTGLILFVALIVLSIRYPGTDSWMNILLNTFGIPLYSKPETRTGLQYSGVLSLILLLTSIAFFNMSLSRHRLLLFIVFMILLTNVPDWLVSSYQRMFASGVYALELKPEEIRCSFKLEGETYNGQCQLPVRNYSASQVAARAVLQPPKHEGHPLAGAIIHLPTLELLPHDRTRYNAEFKLPVTGNPGMESGELSGFSITLIDKKHSRTWEQ</sequence>
<accession>A0A850EL42</accession>
<dbReference type="RefSeq" id="WP_175372240.1">
    <property type="nucleotide sequence ID" value="NZ_JABWCS010000210.1"/>
</dbReference>
<dbReference type="AlphaFoldDB" id="A0A850EL42"/>
<protein>
    <submittedName>
        <fullName evidence="2">Uncharacterized protein</fullName>
    </submittedName>
</protein>
<proteinExistence type="predicted"/>